<comment type="similarity">
    <text evidence="2">Belongs to the binding-protein-dependent transport system permease family. CysTW subfamily.</text>
</comment>
<keyword evidence="5 8" id="KW-0812">Transmembrane</keyword>
<keyword evidence="3 8" id="KW-0813">Transport</keyword>
<dbReference type="InterPro" id="IPR000515">
    <property type="entry name" value="MetI-like"/>
</dbReference>
<evidence type="ECO:0000313" key="11">
    <source>
        <dbReference type="Proteomes" id="UP001596087"/>
    </source>
</evidence>
<evidence type="ECO:0000256" key="1">
    <source>
        <dbReference type="ARBA" id="ARBA00004651"/>
    </source>
</evidence>
<gene>
    <name evidence="10" type="ORF">ACFPGP_22245</name>
</gene>
<keyword evidence="11" id="KW-1185">Reference proteome</keyword>
<dbReference type="Proteomes" id="UP001596087">
    <property type="component" value="Unassembled WGS sequence"/>
</dbReference>
<proteinExistence type="inferred from homology"/>
<feature type="transmembrane region" description="Helical" evidence="8">
    <location>
        <begin position="138"/>
        <end position="160"/>
    </location>
</feature>
<comment type="caution">
    <text evidence="10">The sequence shown here is derived from an EMBL/GenBank/DDBJ whole genome shotgun (WGS) entry which is preliminary data.</text>
</comment>
<evidence type="ECO:0000256" key="8">
    <source>
        <dbReference type="RuleBase" id="RU363032"/>
    </source>
</evidence>
<feature type="domain" description="ABC transmembrane type-1" evidence="9">
    <location>
        <begin position="66"/>
        <end position="254"/>
    </location>
</feature>
<dbReference type="PANTHER" id="PTHR43848">
    <property type="entry name" value="PUTRESCINE TRANSPORT SYSTEM PERMEASE PROTEIN POTI"/>
    <property type="match status" value="1"/>
</dbReference>
<feature type="transmembrane region" description="Helical" evidence="8">
    <location>
        <begin position="235"/>
        <end position="258"/>
    </location>
</feature>
<dbReference type="InterPro" id="IPR051789">
    <property type="entry name" value="Bact_Polyamine_Transport"/>
</dbReference>
<dbReference type="PROSITE" id="PS50928">
    <property type="entry name" value="ABC_TM1"/>
    <property type="match status" value="1"/>
</dbReference>
<feature type="transmembrane region" description="Helical" evidence="8">
    <location>
        <begin position="181"/>
        <end position="203"/>
    </location>
</feature>
<feature type="transmembrane region" description="Helical" evidence="8">
    <location>
        <begin position="66"/>
        <end position="89"/>
    </location>
</feature>
<dbReference type="PANTHER" id="PTHR43848:SF2">
    <property type="entry name" value="PUTRESCINE TRANSPORT SYSTEM PERMEASE PROTEIN POTI"/>
    <property type="match status" value="1"/>
</dbReference>
<reference evidence="11" key="1">
    <citation type="journal article" date="2019" name="Int. J. Syst. Evol. Microbiol.">
        <title>The Global Catalogue of Microorganisms (GCM) 10K type strain sequencing project: providing services to taxonomists for standard genome sequencing and annotation.</title>
        <authorList>
            <consortium name="The Broad Institute Genomics Platform"/>
            <consortium name="The Broad Institute Genome Sequencing Center for Infectious Disease"/>
            <person name="Wu L."/>
            <person name="Ma J."/>
        </authorList>
    </citation>
    <scope>NUCLEOTIDE SEQUENCE [LARGE SCALE GENOMIC DNA]</scope>
    <source>
        <strain evidence="11">DFY41</strain>
    </source>
</reference>
<dbReference type="RefSeq" id="WP_378593518.1">
    <property type="nucleotide sequence ID" value="NZ_JBHSKD010000027.1"/>
</dbReference>
<name>A0ABW0BPT2_9ACTN</name>
<feature type="transmembrane region" description="Helical" evidence="8">
    <location>
        <begin position="12"/>
        <end position="36"/>
    </location>
</feature>
<evidence type="ECO:0000259" key="9">
    <source>
        <dbReference type="PROSITE" id="PS50928"/>
    </source>
</evidence>
<feature type="transmembrane region" description="Helical" evidence="8">
    <location>
        <begin position="110"/>
        <end position="132"/>
    </location>
</feature>
<evidence type="ECO:0000256" key="6">
    <source>
        <dbReference type="ARBA" id="ARBA00022989"/>
    </source>
</evidence>
<dbReference type="SUPFAM" id="SSF161098">
    <property type="entry name" value="MetI-like"/>
    <property type="match status" value="1"/>
</dbReference>
<evidence type="ECO:0000256" key="7">
    <source>
        <dbReference type="ARBA" id="ARBA00023136"/>
    </source>
</evidence>
<protein>
    <submittedName>
        <fullName evidence="10">ABC transporter permease</fullName>
    </submittedName>
</protein>
<dbReference type="EMBL" id="JBHSKD010000027">
    <property type="protein sequence ID" value="MFC5179414.1"/>
    <property type="molecule type" value="Genomic_DNA"/>
</dbReference>
<keyword evidence="4" id="KW-1003">Cell membrane</keyword>
<dbReference type="Pfam" id="PF00528">
    <property type="entry name" value="BPD_transp_1"/>
    <property type="match status" value="1"/>
</dbReference>
<evidence type="ECO:0000313" key="10">
    <source>
        <dbReference type="EMBL" id="MFC5179414.1"/>
    </source>
</evidence>
<evidence type="ECO:0000256" key="4">
    <source>
        <dbReference type="ARBA" id="ARBA00022475"/>
    </source>
</evidence>
<evidence type="ECO:0000256" key="2">
    <source>
        <dbReference type="ARBA" id="ARBA00007069"/>
    </source>
</evidence>
<dbReference type="InterPro" id="IPR035906">
    <property type="entry name" value="MetI-like_sf"/>
</dbReference>
<sequence length="275" mass="28807">MSGSGSIDRPRFLWVVTGATLAFLFAPLVVVAVFSFNSSASLTTLDGASLRWYRAFFDDADLLASLRLSVVIAVIASVASVALGTLVAVGIRRGSRRVGGATNGSVFLRVLTPETATGVALLLLFTQLGIPLSTTTVVVSHTVLCLAFVAVVVGSRLALLNPEVEDAAMDLGATRLHAFRLVALPVLWPSIVAAGLLSFVLSFDNFITSFFTSGVGVPPLPVRIYGMLKFGVTPVVNAIGVLMLLATVLAVGLSLLLTAQVRKLRGSRPEEVARG</sequence>
<organism evidence="10 11">
    <name type="scientific">Nocardioides taihuensis</name>
    <dbReference type="NCBI Taxonomy" id="1835606"/>
    <lineage>
        <taxon>Bacteria</taxon>
        <taxon>Bacillati</taxon>
        <taxon>Actinomycetota</taxon>
        <taxon>Actinomycetes</taxon>
        <taxon>Propionibacteriales</taxon>
        <taxon>Nocardioidaceae</taxon>
        <taxon>Nocardioides</taxon>
    </lineage>
</organism>
<dbReference type="Gene3D" id="1.10.3720.10">
    <property type="entry name" value="MetI-like"/>
    <property type="match status" value="1"/>
</dbReference>
<keyword evidence="7 8" id="KW-0472">Membrane</keyword>
<accession>A0ABW0BPT2</accession>
<dbReference type="CDD" id="cd06261">
    <property type="entry name" value="TM_PBP2"/>
    <property type="match status" value="1"/>
</dbReference>
<evidence type="ECO:0000256" key="5">
    <source>
        <dbReference type="ARBA" id="ARBA00022692"/>
    </source>
</evidence>
<evidence type="ECO:0000256" key="3">
    <source>
        <dbReference type="ARBA" id="ARBA00022448"/>
    </source>
</evidence>
<keyword evidence="6 8" id="KW-1133">Transmembrane helix</keyword>
<comment type="subcellular location">
    <subcellularLocation>
        <location evidence="1 8">Cell membrane</location>
        <topology evidence="1 8">Multi-pass membrane protein</topology>
    </subcellularLocation>
</comment>